<feature type="transmembrane region" description="Helical" evidence="12">
    <location>
        <begin position="1200"/>
        <end position="1224"/>
    </location>
</feature>
<dbReference type="PANTHER" id="PTHR13145:SF0">
    <property type="entry name" value="E3 UBIQUITIN-PROTEIN LIGASE MARCHF6"/>
    <property type="match status" value="1"/>
</dbReference>
<feature type="transmembrane region" description="Helical" evidence="12">
    <location>
        <begin position="884"/>
        <end position="903"/>
    </location>
</feature>
<dbReference type="InterPro" id="IPR056521">
    <property type="entry name" value="MARCHF6-like_C"/>
</dbReference>
<evidence type="ECO:0000256" key="10">
    <source>
        <dbReference type="SAM" id="Coils"/>
    </source>
</evidence>
<evidence type="ECO:0000256" key="2">
    <source>
        <dbReference type="ARBA" id="ARBA00004141"/>
    </source>
</evidence>
<reference evidence="14" key="1">
    <citation type="journal article" date="2020" name="Fungal Divers.">
        <title>Resolving the Mortierellaceae phylogeny through synthesis of multi-gene phylogenetics and phylogenomics.</title>
        <authorList>
            <person name="Vandepol N."/>
            <person name="Liber J."/>
            <person name="Desiro A."/>
            <person name="Na H."/>
            <person name="Kennedy M."/>
            <person name="Barry K."/>
            <person name="Grigoriev I.V."/>
            <person name="Miller A.N."/>
            <person name="O'Donnell K."/>
            <person name="Stajich J.E."/>
            <person name="Bonito G."/>
        </authorList>
    </citation>
    <scope>NUCLEOTIDE SEQUENCE</scope>
    <source>
        <strain evidence="14">NVP60</strain>
    </source>
</reference>
<feature type="transmembrane region" description="Helical" evidence="12">
    <location>
        <begin position="1236"/>
        <end position="1252"/>
    </location>
</feature>
<feature type="transmembrane region" description="Helical" evidence="12">
    <location>
        <begin position="1332"/>
        <end position="1353"/>
    </location>
</feature>
<dbReference type="GO" id="GO:0005789">
    <property type="term" value="C:endoplasmic reticulum membrane"/>
    <property type="evidence" value="ECO:0007669"/>
    <property type="project" value="TreeGrafter"/>
</dbReference>
<accession>A0A9P6UVC1</accession>
<keyword evidence="15" id="KW-1185">Reference proteome</keyword>
<comment type="catalytic activity">
    <reaction evidence="1">
        <text>S-ubiquitinyl-[E2 ubiquitin-conjugating enzyme]-L-cysteine + [acceptor protein]-L-lysine = [E2 ubiquitin-conjugating enzyme]-L-cysteine + N(6)-ubiquitinyl-[acceptor protein]-L-lysine.</text>
        <dbReference type="EC" id="2.3.2.27"/>
    </reaction>
</comment>
<keyword evidence="6 12" id="KW-0812">Transmembrane</keyword>
<dbReference type="EMBL" id="JAAAIN010000083">
    <property type="protein sequence ID" value="KAG0320933.1"/>
    <property type="molecule type" value="Genomic_DNA"/>
</dbReference>
<feature type="transmembrane region" description="Helical" evidence="12">
    <location>
        <begin position="1145"/>
        <end position="1161"/>
    </location>
</feature>
<keyword evidence="8 12" id="KW-1133">Transmembrane helix</keyword>
<dbReference type="OrthoDB" id="264354at2759"/>
<evidence type="ECO:0000256" key="9">
    <source>
        <dbReference type="ARBA" id="ARBA00023136"/>
    </source>
</evidence>
<feature type="transmembrane region" description="Helical" evidence="12">
    <location>
        <begin position="821"/>
        <end position="846"/>
    </location>
</feature>
<feature type="transmembrane region" description="Helical" evidence="12">
    <location>
        <begin position="768"/>
        <end position="801"/>
    </location>
</feature>
<comment type="caution">
    <text evidence="14">The sequence shown here is derived from an EMBL/GenBank/DDBJ whole genome shotgun (WGS) entry which is preliminary data.</text>
</comment>
<dbReference type="GO" id="GO:0061630">
    <property type="term" value="F:ubiquitin protein ligase activity"/>
    <property type="evidence" value="ECO:0007669"/>
    <property type="project" value="UniProtKB-EC"/>
</dbReference>
<feature type="region of interest" description="Disordered" evidence="11">
    <location>
        <begin position="1484"/>
        <end position="1552"/>
    </location>
</feature>
<evidence type="ECO:0000256" key="11">
    <source>
        <dbReference type="SAM" id="MobiDB-lite"/>
    </source>
</evidence>
<keyword evidence="9 12" id="KW-0472">Membrane</keyword>
<feature type="transmembrane region" description="Helical" evidence="12">
    <location>
        <begin position="1289"/>
        <end position="1311"/>
    </location>
</feature>
<evidence type="ECO:0000256" key="8">
    <source>
        <dbReference type="ARBA" id="ARBA00022989"/>
    </source>
</evidence>
<dbReference type="PANTHER" id="PTHR13145">
    <property type="entry name" value="SSM4 PROTEIN"/>
    <property type="match status" value="1"/>
</dbReference>
<dbReference type="Proteomes" id="UP000823405">
    <property type="component" value="Unassembled WGS sequence"/>
</dbReference>
<keyword evidence="10" id="KW-0175">Coiled coil</keyword>
<feature type="region of interest" description="Disordered" evidence="11">
    <location>
        <begin position="1376"/>
        <end position="1408"/>
    </location>
</feature>
<protein>
    <recommendedName>
        <fullName evidence="4">RING-type E3 ubiquitin transferase</fullName>
        <ecNumber evidence="4">2.3.2.27</ecNumber>
    </recommendedName>
</protein>
<evidence type="ECO:0000256" key="6">
    <source>
        <dbReference type="ARBA" id="ARBA00022692"/>
    </source>
</evidence>
<evidence type="ECO:0000256" key="12">
    <source>
        <dbReference type="SAM" id="Phobius"/>
    </source>
</evidence>
<feature type="coiled-coil region" evidence="10">
    <location>
        <begin position="424"/>
        <end position="451"/>
    </location>
</feature>
<feature type="domain" description="E3 ubiquitin-protein ligase MARCHF6-like C-terminal" evidence="13">
    <location>
        <begin position="1188"/>
        <end position="1356"/>
    </location>
</feature>
<organism evidence="14 15">
    <name type="scientific">Linnemannia gamsii</name>
    <dbReference type="NCBI Taxonomy" id="64522"/>
    <lineage>
        <taxon>Eukaryota</taxon>
        <taxon>Fungi</taxon>
        <taxon>Fungi incertae sedis</taxon>
        <taxon>Mucoromycota</taxon>
        <taxon>Mortierellomycotina</taxon>
        <taxon>Mortierellomycetes</taxon>
        <taxon>Mortierellales</taxon>
        <taxon>Mortierellaceae</taxon>
        <taxon>Linnemannia</taxon>
    </lineage>
</organism>
<evidence type="ECO:0000313" key="14">
    <source>
        <dbReference type="EMBL" id="KAG0320933.1"/>
    </source>
</evidence>
<feature type="compositionally biased region" description="Polar residues" evidence="11">
    <location>
        <begin position="228"/>
        <end position="237"/>
    </location>
</feature>
<evidence type="ECO:0000256" key="4">
    <source>
        <dbReference type="ARBA" id="ARBA00012483"/>
    </source>
</evidence>
<evidence type="ECO:0000313" key="15">
    <source>
        <dbReference type="Proteomes" id="UP000823405"/>
    </source>
</evidence>
<dbReference type="Pfam" id="PF23113">
    <property type="entry name" value="MARCHF6_C"/>
    <property type="match status" value="1"/>
</dbReference>
<feature type="transmembrane region" description="Helical" evidence="12">
    <location>
        <begin position="728"/>
        <end position="747"/>
    </location>
</feature>
<name>A0A9P6UVC1_9FUNG</name>
<keyword evidence="5" id="KW-0808">Transferase</keyword>
<dbReference type="EC" id="2.3.2.27" evidence="4"/>
<feature type="transmembrane region" description="Helical" evidence="12">
    <location>
        <begin position="24"/>
        <end position="47"/>
    </location>
</feature>
<feature type="compositionally biased region" description="Polar residues" evidence="11">
    <location>
        <begin position="1484"/>
        <end position="1496"/>
    </location>
</feature>
<evidence type="ECO:0000256" key="7">
    <source>
        <dbReference type="ARBA" id="ARBA00022786"/>
    </source>
</evidence>
<evidence type="ECO:0000256" key="5">
    <source>
        <dbReference type="ARBA" id="ARBA00022679"/>
    </source>
</evidence>
<feature type="transmembrane region" description="Helical" evidence="12">
    <location>
        <begin position="559"/>
        <end position="580"/>
    </location>
</feature>
<feature type="transmembrane region" description="Helical" evidence="12">
    <location>
        <begin position="121"/>
        <end position="140"/>
    </location>
</feature>
<dbReference type="GO" id="GO:0036503">
    <property type="term" value="P:ERAD pathway"/>
    <property type="evidence" value="ECO:0007669"/>
    <property type="project" value="TreeGrafter"/>
</dbReference>
<feature type="compositionally biased region" description="Low complexity" evidence="11">
    <location>
        <begin position="1380"/>
        <end position="1408"/>
    </location>
</feature>
<feature type="region of interest" description="Disordered" evidence="11">
    <location>
        <begin position="193"/>
        <end position="238"/>
    </location>
</feature>
<comment type="pathway">
    <text evidence="3">Protein modification; protein ubiquitination.</text>
</comment>
<evidence type="ECO:0000256" key="3">
    <source>
        <dbReference type="ARBA" id="ARBA00004906"/>
    </source>
</evidence>
<feature type="transmembrane region" description="Helical" evidence="12">
    <location>
        <begin position="923"/>
        <end position="941"/>
    </location>
</feature>
<feature type="compositionally biased region" description="Low complexity" evidence="11">
    <location>
        <begin position="1524"/>
        <end position="1536"/>
    </location>
</feature>
<evidence type="ECO:0000256" key="1">
    <source>
        <dbReference type="ARBA" id="ARBA00000900"/>
    </source>
</evidence>
<keyword evidence="7" id="KW-0833">Ubl conjugation pathway</keyword>
<gene>
    <name evidence="14" type="ORF">BGZ97_012513</name>
</gene>
<evidence type="ECO:0000259" key="13">
    <source>
        <dbReference type="Pfam" id="PF23113"/>
    </source>
</evidence>
<feature type="transmembrane region" description="Helical" evidence="12">
    <location>
        <begin position="1104"/>
        <end position="1125"/>
    </location>
</feature>
<sequence length="1552" mass="173782">MPDTIPFWILAKRVIDTLAKGIKLILRAILVTSIWLVILPYFTIWIWRLYFWVGDWFAFSANGLGVPNMYIENATTVATNATEQLAASGKATEEWGSFTRLVQQTIPPEHKWLSTLILDCFEGQVVSAVVVVVFVAIFLLREWVLQNQDIDDQFAEVQERAADRVQQLDQAEIEGALGLLVAAQLQRQQQDAAAAGGVPAAEEHGPQQGRAAGRLDPPPFAPTLGRRNPTNFPQNRDNIWADDFDVFNDEADPFRDIRDIPDLNPRDTFLAPAESTSSSANRPGYVYDPLNQTYHPDSRWVQESSSPFNDADIHRHIESLVNDNGEGSSAPTTASAMFGGDSVIRRKDNRPLYWKAGIPLTLDNVFLKLDGTEMTLDEKIDRYDTLTETNQLSFKDAVKLLEWRNGQIDPFFDQSLVRQPGMTVEERLEALQRLEDRAHRMVQQREALVRQAEEHFQVPPQGADGFRVFRPFPPQEPVAPIPALRPPVAAVPAPAPAPIVQQDPRDGVAIQEAARVAAVNAGAGDIPLDELDDMNVEEWDGILEVIGMRGTYWLLLQNSLLMSALICASLGLGVWIPYMLGKTTVLMNPLNVLRMPLRILSSLTDPITDFVIDRMVPFFVVVVSKPIVAVASRISPYVSPITGSYLGSKTLKPLMEFGQEHIVPVWSAVVGEAGALAPIQAQEKVQESSASMLSNATLIPLSTGGKLYQEAITRWAEVAYGSSSDNKVVPIAVGYAILCAAAAWYMKRPHRVHDHTIGRYVRDIIQQLSLIIKIAFFVSMEMIAFPLFCGIVLGLTTLPLLPGATLASRWAFYQQSPNWCIIMHWLAGTTFMFNFSMFVSICRGVVRPGVMWFIRDPNDEGFHPVREILERPVFLQLRKLGTGALMYLTLIVLGVSLTTQSVYWFMNGVLPLRWPVDEPLSDIPIDMLLFHLAVPLTIRWMNPADRFKILFIGWWKKLAETMRLSSFMYGNDGKRYPEEEGHIVYRTWKAWLLRYRPPIPNLETNGNDTVGSGEELDVDAPVIFVPDGGLYRVPSTDRVVHLKNRRVLVPVDAEGRALDPKEDMPAEIDPLMEILPRGREPRQPINPKDHTVVVYTPPNFKRRLISFIVIMWTSTMFFLAFSIVAPLVLGRFLITFMTDRSVHDVYSFVVGVYVVGIVWRIQEWLSTGYGALKVEGAPRVNVRAHMMTVLETGKIIAKTAFFGLAFGVLLPFLLGFAVELFTILPLRTALGEDVKVIFAMTWALGLLYMRIVHQVLVSFPNNRFAVDMNAVFVGADIGGWPVGLAARRLVLPALGIFIAAIGCPFGLAWAVTKSFNLEGAARTNLFRTSYPLMMVVYLIVFGVKEGYVVLSGWSQSQYIRDQEYLIGRQLHNLTEEEENAAAAEAAQEQEQQGQQGQQGQQEQQQHQELGAHAELIDDIDHEPDAPAPLVRSARRIYDLGEQSDDEMPAEMSAPRAVFFDDDEDEDDTAFRTRSQRFGKMSMSSPSWVVPAEQSSRIIDDERDDAYTYGEGSTESALDEFSNEQGSGSSSSTSQIRRSQRLQAIRDNQDDRY</sequence>
<proteinExistence type="predicted"/>
<comment type="subcellular location">
    <subcellularLocation>
        <location evidence="2">Membrane</location>
        <topology evidence="2">Multi-pass membrane protein</topology>
    </subcellularLocation>
</comment>